<reference evidence="3" key="1">
    <citation type="submission" date="2015-09" db="EMBL/GenBank/DDBJ databases">
        <authorList>
            <consortium name="Pathogen Informatics"/>
        </authorList>
    </citation>
    <scope>NUCLEOTIDE SEQUENCE [LARGE SCALE GENOMIC DNA]</scope>
    <source>
        <strain evidence="3">Lake Konstanz</strain>
    </source>
</reference>
<dbReference type="OrthoDB" id="250922at2759"/>
<sequence length="706" mass="76697">MAQPFLVALELGLHPDASQWRNYSEVVQCLMSEVQRRLPTEGSSSTKTTPTTSSGSSTRGTAQPDHGERWILSLPPSLQSKRGVCRIYLLSPSFMVELLEALLRESGRSNPFGEACRKNFCFLVEAITPLIYQSTTATPNTSTHDSPFSSLVTTAQFTLDYVGGAQGLAIATSLLFSGIATVPSLLPMLRRRLQEVVKIEESWTAEAAAMLCITYLDGLGAASATTKHSDAAGPTSSPDYTDSSDNPWTTVRNREPTPRLSARLGSSPRLLGDSSSREASPQQSGEFIMLQRDPFINIPFPEKMPTAITVPAAVVVSVAILSSITLTVQPALKLGQWCLQALHTMPLTITACALSHLLLKFPKGFRVSTTAVSVGSSSSSSAPPLRFCEAVIIHCCRIVTTLFERRLQHGVHGAYRNAEECVLEVDEAIQSVDVMPCFLLLCIQAIQCNLGLPLCDDAQRHLGRLFVHASRLYVSHHSYIDELGSSGGSQEQQRGSRRGGRDEAGESDTATISVSRKRGCEREQQKPVDVVSQVFRAALRAVDLVLHDYAAGNPETLRQTLSQSGPPHGVLVNRSQEYGAAVAHQDLMESLIASIDPLLDQKIKTHIAATLNTTAKGAQHQAATKFSLIGWLPASSDLPVLGGFPFAADGGLCTKQKMWVVRRMLDYFRREWFLARVGLQTAQLTTTSVGKAVQREGFLDCLPRPL</sequence>
<dbReference type="Proteomes" id="UP000051952">
    <property type="component" value="Unassembled WGS sequence"/>
</dbReference>
<gene>
    <name evidence="2" type="ORF">BSAL_46250</name>
</gene>
<dbReference type="EMBL" id="CYKH01002219">
    <property type="protein sequence ID" value="CUG94051.1"/>
    <property type="molecule type" value="Genomic_DNA"/>
</dbReference>
<evidence type="ECO:0000256" key="1">
    <source>
        <dbReference type="SAM" id="MobiDB-lite"/>
    </source>
</evidence>
<protein>
    <submittedName>
        <fullName evidence="2">Uncharacterized protein</fullName>
    </submittedName>
</protein>
<feature type="region of interest" description="Disordered" evidence="1">
    <location>
        <begin position="37"/>
        <end position="68"/>
    </location>
</feature>
<evidence type="ECO:0000313" key="2">
    <source>
        <dbReference type="EMBL" id="CUG94051.1"/>
    </source>
</evidence>
<feature type="compositionally biased region" description="Low complexity" evidence="1">
    <location>
        <begin position="42"/>
        <end position="61"/>
    </location>
</feature>
<feature type="compositionally biased region" description="Low complexity" evidence="1">
    <location>
        <begin position="234"/>
        <end position="245"/>
    </location>
</feature>
<dbReference type="AlphaFoldDB" id="A0A0S4JR84"/>
<feature type="region of interest" description="Disordered" evidence="1">
    <location>
        <begin position="483"/>
        <end position="521"/>
    </location>
</feature>
<feature type="region of interest" description="Disordered" evidence="1">
    <location>
        <begin position="226"/>
        <end position="284"/>
    </location>
</feature>
<dbReference type="VEuPathDB" id="TriTrypDB:BSAL_46250"/>
<keyword evidence="3" id="KW-1185">Reference proteome</keyword>
<name>A0A0S4JR84_BODSA</name>
<proteinExistence type="predicted"/>
<organism evidence="2 3">
    <name type="scientific">Bodo saltans</name>
    <name type="common">Flagellated protozoan</name>
    <dbReference type="NCBI Taxonomy" id="75058"/>
    <lineage>
        <taxon>Eukaryota</taxon>
        <taxon>Discoba</taxon>
        <taxon>Euglenozoa</taxon>
        <taxon>Kinetoplastea</taxon>
        <taxon>Metakinetoplastina</taxon>
        <taxon>Eubodonida</taxon>
        <taxon>Bodonidae</taxon>
        <taxon>Bodo</taxon>
    </lineage>
</organism>
<accession>A0A0S4JR84</accession>
<evidence type="ECO:0000313" key="3">
    <source>
        <dbReference type="Proteomes" id="UP000051952"/>
    </source>
</evidence>
<feature type="compositionally biased region" description="Polar residues" evidence="1">
    <location>
        <begin position="273"/>
        <end position="284"/>
    </location>
</feature>